<dbReference type="Pfam" id="PF01594">
    <property type="entry name" value="AI-2E_transport"/>
    <property type="match status" value="1"/>
</dbReference>
<dbReference type="GO" id="GO:0016020">
    <property type="term" value="C:membrane"/>
    <property type="evidence" value="ECO:0007669"/>
    <property type="project" value="UniProtKB-SubCell"/>
</dbReference>
<proteinExistence type="inferred from homology"/>
<feature type="transmembrane region" description="Helical" evidence="6">
    <location>
        <begin position="202"/>
        <end position="219"/>
    </location>
</feature>
<keyword evidence="8" id="KW-1185">Reference proteome</keyword>
<protein>
    <submittedName>
        <fullName evidence="7">AI-2E family transporter</fullName>
    </submittedName>
</protein>
<evidence type="ECO:0000313" key="8">
    <source>
        <dbReference type="Proteomes" id="UP000192769"/>
    </source>
</evidence>
<feature type="transmembrane region" description="Helical" evidence="6">
    <location>
        <begin position="259"/>
        <end position="280"/>
    </location>
</feature>
<evidence type="ECO:0000256" key="1">
    <source>
        <dbReference type="ARBA" id="ARBA00004141"/>
    </source>
</evidence>
<dbReference type="Proteomes" id="UP000192769">
    <property type="component" value="Unassembled WGS sequence"/>
</dbReference>
<keyword evidence="4 6" id="KW-1133">Transmembrane helix</keyword>
<dbReference type="EMBL" id="MWUE01000017">
    <property type="protein sequence ID" value="OQP33283.1"/>
    <property type="molecule type" value="Genomic_DNA"/>
</dbReference>
<feature type="transmembrane region" description="Helical" evidence="6">
    <location>
        <begin position="12"/>
        <end position="33"/>
    </location>
</feature>
<dbReference type="PANTHER" id="PTHR21716">
    <property type="entry name" value="TRANSMEMBRANE PROTEIN"/>
    <property type="match status" value="1"/>
</dbReference>
<evidence type="ECO:0000256" key="3">
    <source>
        <dbReference type="ARBA" id="ARBA00022692"/>
    </source>
</evidence>
<keyword evidence="3 6" id="KW-0812">Transmembrane</keyword>
<comment type="caution">
    <text evidence="7">The sequence shown here is derived from an EMBL/GenBank/DDBJ whole genome shotgun (WGS) entry which is preliminary data.</text>
</comment>
<evidence type="ECO:0000256" key="4">
    <source>
        <dbReference type="ARBA" id="ARBA00022989"/>
    </source>
</evidence>
<reference evidence="7 8" key="1">
    <citation type="submission" date="2017-02" db="EMBL/GenBank/DDBJ databases">
        <title>Whole genome shotgun sequence of Pantoea agglomerans strain AS1 isolated from a cycad, Zamia floridana in Central Florida, USA.</title>
        <authorList>
            <person name="Lata P."/>
            <person name="Govindarajan S."/>
            <person name="Qi F."/>
            <person name="Li J.-L."/>
            <person name="Maurya S.K."/>
            <person name="Sahoo M.K."/>
        </authorList>
    </citation>
    <scope>NUCLEOTIDE SEQUENCE [LARGE SCALE GENOMIC DNA]</scope>
    <source>
        <strain evidence="7 8">AS1</strain>
    </source>
</reference>
<name>A0A1V9DHJ7_9GAMM</name>
<feature type="transmembrane region" description="Helical" evidence="6">
    <location>
        <begin position="300"/>
        <end position="322"/>
    </location>
</feature>
<accession>A0A1V9DHJ7</accession>
<evidence type="ECO:0000313" key="7">
    <source>
        <dbReference type="EMBL" id="OQP33283.1"/>
    </source>
</evidence>
<keyword evidence="5 6" id="KW-0472">Membrane</keyword>
<evidence type="ECO:0000256" key="6">
    <source>
        <dbReference type="SAM" id="Phobius"/>
    </source>
</evidence>
<feature type="transmembrane region" description="Helical" evidence="6">
    <location>
        <begin position="152"/>
        <end position="174"/>
    </location>
</feature>
<feature type="transmembrane region" description="Helical" evidence="6">
    <location>
        <begin position="69"/>
        <end position="93"/>
    </location>
</feature>
<comment type="similarity">
    <text evidence="2">Belongs to the autoinducer-2 exporter (AI-2E) (TC 2.A.86) family.</text>
</comment>
<dbReference type="PANTHER" id="PTHR21716:SF64">
    <property type="entry name" value="AI-2 TRANSPORT PROTEIN TQSA"/>
    <property type="match status" value="1"/>
</dbReference>
<dbReference type="RefSeq" id="WP_081139536.1">
    <property type="nucleotide sequence ID" value="NZ_MWUE01000017.1"/>
</dbReference>
<dbReference type="GO" id="GO:0055085">
    <property type="term" value="P:transmembrane transport"/>
    <property type="evidence" value="ECO:0007669"/>
    <property type="project" value="TreeGrafter"/>
</dbReference>
<sequence length="335" mass="36967">MNQNWVKSMAPIAQGIMLLASLTLVLIGLHLAAPLINQVLLALFLAAMLDPPISRLARRGIPRIISSLLLIAILLLAIVIIAMSVSASAPHLIQFSRLTQSLFIDKLHTLVELLGQMGIVLTVDELLNFVDAGGVVRVVTAQLSLIPGMLSWWLMVFLMLLFMLYELPLLNHFLRGSERHSKLYQALEEGVQSIIIYARMKTLTGLLGGAIVWAAAALLGLKFAFLWAVLMFIFNYVPVLGSFLAAIPPVIQTFIVFDAQISLLSVVFFVFLNLFLSSVLEPLMLGRQLNLSLTVQLLAFLFWQAVLGLTGAVLAIPLTFLLKKIWQAVSQRDEE</sequence>
<organism evidence="7 8">
    <name type="scientific">Pantoea latae</name>
    <dbReference type="NCBI Taxonomy" id="1964541"/>
    <lineage>
        <taxon>Bacteria</taxon>
        <taxon>Pseudomonadati</taxon>
        <taxon>Pseudomonadota</taxon>
        <taxon>Gammaproteobacteria</taxon>
        <taxon>Enterobacterales</taxon>
        <taxon>Erwiniaceae</taxon>
        <taxon>Pantoea</taxon>
    </lineage>
</organism>
<feature type="transmembrane region" description="Helical" evidence="6">
    <location>
        <begin position="225"/>
        <end position="247"/>
    </location>
</feature>
<comment type="subcellular location">
    <subcellularLocation>
        <location evidence="1">Membrane</location>
        <topology evidence="1">Multi-pass membrane protein</topology>
    </subcellularLocation>
</comment>
<evidence type="ECO:0000256" key="2">
    <source>
        <dbReference type="ARBA" id="ARBA00009773"/>
    </source>
</evidence>
<gene>
    <name evidence="7" type="ORF">B2J69_12080</name>
</gene>
<dbReference type="AlphaFoldDB" id="A0A1V9DHJ7"/>
<dbReference type="OrthoDB" id="9799225at2"/>
<dbReference type="InterPro" id="IPR002549">
    <property type="entry name" value="AI-2E-like"/>
</dbReference>
<evidence type="ECO:0000256" key="5">
    <source>
        <dbReference type="ARBA" id="ARBA00023136"/>
    </source>
</evidence>